<keyword evidence="4 11" id="KW-0418">Kinase</keyword>
<evidence type="ECO:0000256" key="6">
    <source>
        <dbReference type="ARBA" id="ARBA00047899"/>
    </source>
</evidence>
<gene>
    <name evidence="11" type="ORF">SAMN02745166_01362</name>
</gene>
<organism evidence="11 12">
    <name type="scientific">Prosthecobacter debontii</name>
    <dbReference type="NCBI Taxonomy" id="48467"/>
    <lineage>
        <taxon>Bacteria</taxon>
        <taxon>Pseudomonadati</taxon>
        <taxon>Verrucomicrobiota</taxon>
        <taxon>Verrucomicrobiia</taxon>
        <taxon>Verrucomicrobiales</taxon>
        <taxon>Verrucomicrobiaceae</taxon>
        <taxon>Prosthecobacter</taxon>
    </lineage>
</organism>
<keyword evidence="1 11" id="KW-0723">Serine/threonine-protein kinase</keyword>
<evidence type="ECO:0000256" key="4">
    <source>
        <dbReference type="ARBA" id="ARBA00022777"/>
    </source>
</evidence>
<dbReference type="STRING" id="48467.SAMN02745166_01362"/>
<keyword evidence="9" id="KW-1133">Transmembrane helix</keyword>
<evidence type="ECO:0000256" key="1">
    <source>
        <dbReference type="ARBA" id="ARBA00022527"/>
    </source>
</evidence>
<keyword evidence="9" id="KW-0812">Transmembrane</keyword>
<dbReference type="InterPro" id="IPR011009">
    <property type="entry name" value="Kinase-like_dom_sf"/>
</dbReference>
<dbReference type="PROSITE" id="PS00107">
    <property type="entry name" value="PROTEIN_KINASE_ATP"/>
    <property type="match status" value="1"/>
</dbReference>
<proteinExistence type="predicted"/>
<keyword evidence="12" id="KW-1185">Reference proteome</keyword>
<dbReference type="PROSITE" id="PS50011">
    <property type="entry name" value="PROTEIN_KINASE_DOM"/>
    <property type="match status" value="1"/>
</dbReference>
<evidence type="ECO:0000256" key="5">
    <source>
        <dbReference type="ARBA" id="ARBA00022840"/>
    </source>
</evidence>
<dbReference type="PANTHER" id="PTHR43289">
    <property type="entry name" value="MITOGEN-ACTIVATED PROTEIN KINASE KINASE KINASE 20-RELATED"/>
    <property type="match status" value="1"/>
</dbReference>
<dbReference type="PROSITE" id="PS00108">
    <property type="entry name" value="PROTEIN_KINASE_ST"/>
    <property type="match status" value="1"/>
</dbReference>
<comment type="catalytic activity">
    <reaction evidence="6">
        <text>L-threonyl-[protein] + ATP = O-phospho-L-threonyl-[protein] + ADP + H(+)</text>
        <dbReference type="Rhea" id="RHEA:46608"/>
        <dbReference type="Rhea" id="RHEA-COMP:11060"/>
        <dbReference type="Rhea" id="RHEA-COMP:11605"/>
        <dbReference type="ChEBI" id="CHEBI:15378"/>
        <dbReference type="ChEBI" id="CHEBI:30013"/>
        <dbReference type="ChEBI" id="CHEBI:30616"/>
        <dbReference type="ChEBI" id="CHEBI:61977"/>
        <dbReference type="ChEBI" id="CHEBI:456216"/>
        <dbReference type="EC" id="2.7.11.1"/>
    </reaction>
</comment>
<evidence type="ECO:0000256" key="9">
    <source>
        <dbReference type="SAM" id="Phobius"/>
    </source>
</evidence>
<dbReference type="GO" id="GO:0004674">
    <property type="term" value="F:protein serine/threonine kinase activity"/>
    <property type="evidence" value="ECO:0007669"/>
    <property type="project" value="UniProtKB-KW"/>
</dbReference>
<dbReference type="SUPFAM" id="SSF56112">
    <property type="entry name" value="Protein kinase-like (PK-like)"/>
    <property type="match status" value="1"/>
</dbReference>
<dbReference type="PANTHER" id="PTHR43289:SF6">
    <property type="entry name" value="SERINE_THREONINE-PROTEIN KINASE NEKL-3"/>
    <property type="match status" value="1"/>
</dbReference>
<dbReference type="EMBL" id="FUYE01000003">
    <property type="protein sequence ID" value="SKA86860.1"/>
    <property type="molecule type" value="Genomic_DNA"/>
</dbReference>
<dbReference type="SMART" id="SM00220">
    <property type="entry name" value="S_TKc"/>
    <property type="match status" value="1"/>
</dbReference>
<keyword evidence="2" id="KW-0808">Transferase</keyword>
<dbReference type="InterPro" id="IPR017441">
    <property type="entry name" value="Protein_kinase_ATP_BS"/>
</dbReference>
<accession>A0A1T4XBB8</accession>
<feature type="domain" description="Protein kinase" evidence="10">
    <location>
        <begin position="30"/>
        <end position="314"/>
    </location>
</feature>
<dbReference type="CDD" id="cd14014">
    <property type="entry name" value="STKc_PknB_like"/>
    <property type="match status" value="1"/>
</dbReference>
<sequence length="835" mass="91841">MAGALQTAPLPAQAATEDMAEDIRTAFPQLEIHEWLGAGGMGRVFKARQPTLDRWVALKLLSPEQARDPEWTERFTREARALARLNHPHIVQVHDFGSANLGAQEQPYLMMEYVDGVNLRQALQNGGLTAQEALSIVPKLCDALQYAHEHDVLHRDIKPENILIDTEGRVKIADFGLAKLRDEIQPDFTLTQSGAKLGTLAYMAPEQVERPQDVDHRADIYSLGVVFYEMLTGELPLGRFPNPSECNGTDPRLDAVVLRTLEKQREKRFQNAAEMKSGLENARTAPMPVGPTPSWNELNYEYRSESGIGSWPWLHIVFGKDPLTGKMKRARGIVAIGVHATGVLALGVISFGLISWGVFSVGLLASGVLAAGIGSLGVLSLGLVGSYGVFAVAPVALGVTPIGYLSAGVTAIGRDVASTTGTVEPQAAAWGDYWMPILGRIHTYWNAVGLTTIMLAGTWAAWRSRKPRSHIALFFVLSLLGPFNLLLSRATLTAPRFGEQLRREENTRRQEKRRAEWASLDKLRKLSQSWVTEACRTDSPSARGKALLAIQEALASSQMDLVRAGLLSIPKISQTSADKKTFRELARAHLNFADVDISNLAISAVVSMEPESTDVDRILAMVDNAKESQLIPMAHALGTLSHRDFTGRYADPMLSLLERGMVIAKAKTRGDSYAFDERMLLGPLWGARISPEIEAKILEWSHLDELDDGTMTTAGVGYNVFYHALSTQANKSEATVRRLLQLAQNPDITNIAGRSLWGLRGTIQPAQHSLVAEAVIRLLENRSTAYLWEQGLELLSTCARAQHTDALQALIDREALPEDYRTRLKSILQTARQRS</sequence>
<dbReference type="Gene3D" id="1.10.510.10">
    <property type="entry name" value="Transferase(Phosphotransferase) domain 1"/>
    <property type="match status" value="1"/>
</dbReference>
<keyword evidence="3 8" id="KW-0547">Nucleotide-binding</keyword>
<name>A0A1T4XBB8_9BACT</name>
<evidence type="ECO:0000259" key="10">
    <source>
        <dbReference type="PROSITE" id="PS50011"/>
    </source>
</evidence>
<dbReference type="FunFam" id="3.30.200.20:FF:000035">
    <property type="entry name" value="Serine/threonine protein kinase Stk1"/>
    <property type="match status" value="1"/>
</dbReference>
<dbReference type="GO" id="GO:0005524">
    <property type="term" value="F:ATP binding"/>
    <property type="evidence" value="ECO:0007669"/>
    <property type="project" value="UniProtKB-UniRule"/>
</dbReference>
<dbReference type="Pfam" id="PF00069">
    <property type="entry name" value="Pkinase"/>
    <property type="match status" value="1"/>
</dbReference>
<keyword evidence="5 8" id="KW-0067">ATP-binding</keyword>
<dbReference type="InterPro" id="IPR000719">
    <property type="entry name" value="Prot_kinase_dom"/>
</dbReference>
<reference evidence="12" key="1">
    <citation type="submission" date="2017-02" db="EMBL/GenBank/DDBJ databases">
        <authorList>
            <person name="Varghese N."/>
            <person name="Submissions S."/>
        </authorList>
    </citation>
    <scope>NUCLEOTIDE SEQUENCE [LARGE SCALE GENOMIC DNA]</scope>
    <source>
        <strain evidence="12">ATCC 700200</strain>
    </source>
</reference>
<dbReference type="AlphaFoldDB" id="A0A1T4XBB8"/>
<evidence type="ECO:0000256" key="3">
    <source>
        <dbReference type="ARBA" id="ARBA00022741"/>
    </source>
</evidence>
<dbReference type="InterPro" id="IPR008271">
    <property type="entry name" value="Ser/Thr_kinase_AS"/>
</dbReference>
<feature type="transmembrane region" description="Helical" evidence="9">
    <location>
        <begin position="391"/>
        <end position="412"/>
    </location>
</feature>
<feature type="transmembrane region" description="Helical" evidence="9">
    <location>
        <begin position="443"/>
        <end position="462"/>
    </location>
</feature>
<protein>
    <submittedName>
        <fullName evidence="11">Serine/threonine protein kinase</fullName>
    </submittedName>
</protein>
<evidence type="ECO:0000313" key="12">
    <source>
        <dbReference type="Proteomes" id="UP000190774"/>
    </source>
</evidence>
<evidence type="ECO:0000313" key="11">
    <source>
        <dbReference type="EMBL" id="SKA86860.1"/>
    </source>
</evidence>
<evidence type="ECO:0000256" key="2">
    <source>
        <dbReference type="ARBA" id="ARBA00022679"/>
    </source>
</evidence>
<feature type="transmembrane region" description="Helical" evidence="9">
    <location>
        <begin position="333"/>
        <end position="356"/>
    </location>
</feature>
<feature type="transmembrane region" description="Helical" evidence="9">
    <location>
        <begin position="469"/>
        <end position="487"/>
    </location>
</feature>
<keyword evidence="9" id="KW-0472">Membrane</keyword>
<evidence type="ECO:0000256" key="8">
    <source>
        <dbReference type="PROSITE-ProRule" id="PRU10141"/>
    </source>
</evidence>
<feature type="binding site" evidence="8">
    <location>
        <position position="59"/>
    </location>
    <ligand>
        <name>ATP</name>
        <dbReference type="ChEBI" id="CHEBI:30616"/>
    </ligand>
</feature>
<comment type="catalytic activity">
    <reaction evidence="7">
        <text>L-seryl-[protein] + ATP = O-phospho-L-seryl-[protein] + ADP + H(+)</text>
        <dbReference type="Rhea" id="RHEA:17989"/>
        <dbReference type="Rhea" id="RHEA-COMP:9863"/>
        <dbReference type="Rhea" id="RHEA-COMP:11604"/>
        <dbReference type="ChEBI" id="CHEBI:15378"/>
        <dbReference type="ChEBI" id="CHEBI:29999"/>
        <dbReference type="ChEBI" id="CHEBI:30616"/>
        <dbReference type="ChEBI" id="CHEBI:83421"/>
        <dbReference type="ChEBI" id="CHEBI:456216"/>
        <dbReference type="EC" id="2.7.11.1"/>
    </reaction>
</comment>
<dbReference type="Gene3D" id="3.30.200.20">
    <property type="entry name" value="Phosphorylase Kinase, domain 1"/>
    <property type="match status" value="1"/>
</dbReference>
<feature type="transmembrane region" description="Helical" evidence="9">
    <location>
        <begin position="362"/>
        <end position="384"/>
    </location>
</feature>
<evidence type="ECO:0000256" key="7">
    <source>
        <dbReference type="ARBA" id="ARBA00048679"/>
    </source>
</evidence>
<dbReference type="Proteomes" id="UP000190774">
    <property type="component" value="Unassembled WGS sequence"/>
</dbReference>